<dbReference type="InterPro" id="IPR035965">
    <property type="entry name" value="PAS-like_dom_sf"/>
</dbReference>
<dbReference type="PRINTS" id="PR00344">
    <property type="entry name" value="BCTRLSENSOR"/>
</dbReference>
<dbReference type="Gene3D" id="3.40.50.2300">
    <property type="match status" value="2"/>
</dbReference>
<organism evidence="23 24">
    <name type="scientific">Trichocoleus desertorum GB2-A4</name>
    <dbReference type="NCBI Taxonomy" id="2933944"/>
    <lineage>
        <taxon>Bacteria</taxon>
        <taxon>Bacillati</taxon>
        <taxon>Cyanobacteriota</taxon>
        <taxon>Cyanophyceae</taxon>
        <taxon>Leptolyngbyales</taxon>
        <taxon>Trichocoleusaceae</taxon>
        <taxon>Trichocoleus</taxon>
    </lineage>
</organism>
<evidence type="ECO:0000256" key="5">
    <source>
        <dbReference type="ARBA" id="ARBA00022553"/>
    </source>
</evidence>
<dbReference type="InterPro" id="IPR003594">
    <property type="entry name" value="HATPase_dom"/>
</dbReference>
<keyword evidence="11 17" id="KW-1133">Transmembrane helix</keyword>
<dbReference type="CDD" id="cd19410">
    <property type="entry name" value="HK9-like_sensor"/>
    <property type="match status" value="1"/>
</dbReference>
<dbReference type="SUPFAM" id="SSF55785">
    <property type="entry name" value="PYP-like sensor domain (PAS domain)"/>
    <property type="match status" value="2"/>
</dbReference>
<evidence type="ECO:0000256" key="3">
    <source>
        <dbReference type="ARBA" id="ARBA00012438"/>
    </source>
</evidence>
<feature type="transmembrane region" description="Helical" evidence="17">
    <location>
        <begin position="361"/>
        <end position="382"/>
    </location>
</feature>
<dbReference type="InterPro" id="IPR001789">
    <property type="entry name" value="Sig_transdc_resp-reg_receiver"/>
</dbReference>
<evidence type="ECO:0000259" key="19">
    <source>
        <dbReference type="PROSITE" id="PS50110"/>
    </source>
</evidence>
<keyword evidence="4" id="KW-1003">Cell membrane</keyword>
<dbReference type="Pfam" id="PF01627">
    <property type="entry name" value="Hpt"/>
    <property type="match status" value="1"/>
</dbReference>
<dbReference type="CDD" id="cd00130">
    <property type="entry name" value="PAS"/>
    <property type="match status" value="1"/>
</dbReference>
<dbReference type="PANTHER" id="PTHR45339:SF1">
    <property type="entry name" value="HYBRID SIGNAL TRANSDUCTION HISTIDINE KINASE J"/>
    <property type="match status" value="1"/>
</dbReference>
<dbReference type="Gene3D" id="1.10.287.130">
    <property type="match status" value="1"/>
</dbReference>
<feature type="domain" description="Response regulatory" evidence="19">
    <location>
        <begin position="1106"/>
        <end position="1221"/>
    </location>
</feature>
<sequence length="1499" mass="168224">MKAPLPSNESARLEALSQYNILDTAPEQAFDDLTRLAAQICETPIALVSLVDARRQWFKSKVGLSVQETPRDVAFCAHALHKPKIFIIPDALADERFANNPLVTSAPHIRFYAGVPLVTPEGYPLGTLCVIDYVPRQLSEWQIEALYALARQVLTQLELRRNLASLAHTAVERKQPEKKRYHLRFKIRSGFALVAGVLLMTGFAAHRSATQLQIASNSVEQTHYLLESLGDTVAQLKEAEANQRSYLITGKTYYLAPYKEALQGIKQDLNQLRSLTHHDLSQQRNFKALETLISRRLMELQQTIDLRSQYGLESAVQRVLADENKDNLDDIQELTVAMQQQAKQLLRQQSQATATSTQQTLVMFSVGLLLYLVILSIVYYLVDREVRERQQIEEALWQERNFVSTILDTSAALVIVLDTQGRIVRFNRTCEQITGYSFAEVRGQPFWDLFTVPEETTMVQAVFAELRAGQFPNHHENYWLTKEGDRRLIAWSNTVLLDCAEVVEYVVATGIDVTERRSTEKELDQSFSLLQATLESTADGILAVDTTGKMVIWNRRFVELWQVSDEIMASRQDQQFVDFALGQLQEPEEFLAQVQKSYTRPEAVSCAIFQLKDDRSFERYSKPQKIGDKIVGTVISYRDITQRQQAKAALHQQFHRAVLLKQITQEIRRSLNTQQIFRTAVWQIGQAFSVNRCLIRTYVTSPSPQIPVVAEYLEPGYDSVSLINVPVASNPFIVSVLAQDQAIAADNISIDSSFQSPIAAWEQMGLKSLLAVRTSYQGEPNGVISLHQCDAYRHWTLEEISLLEAVADQVGIALAQARLLEQETDQRERLTEQYLALEKAKQTAEAANRAKSEFLATMSHEIRTPMNAVIGMTGLLLDTPLTLQQQDFAETIRTSGESLLAIINDILDFSKIESGRLDLEEQPFDLRTCIEGVLDLLAPRAAEKNLELAYLIEPNTPVALVGDVTRLRQILVNLIGNAVKFTETGEVTVEVKARQLLRSYNAESSDNTEYAVRFAIRDTGVGIPSNRLDRLFQPFTQIDSSTSRQYGGTGLGLVISQRLSEMMGGRIWVDSEVGAGSTFYFSVIAQVAEDLSTSFNMRLPSLAKKRLLIVDDNATSRQNLMLQAQSWGMRARAASSATEALTWLRQGEQFDVAVIDQQMPTTDGLTLATAIRQQQDCSQLLLILLTTLRQSGIERQSANFAAVLSKPVKQSHFYDALNEIFAGVPTPARSTRSSFSRFDAQIAERHPLKILLAEDNVVNQKVALHLLQQLGYRADIAANGLEVLSALRRQVYDLVLMDVQMPEMDGLTATRRICQEWSPDTRPYIIAMTANAMQGDRELCKASGMNDYVSKPIRLDTLVKALNGCPSKSQTLRSGETRSPEDVLNRQALQALQELVGENAIEFLVEVIDTYLEDGAKVLQSMWMAIVQEDLDLLQQAAHSLKISSVTLGAKTLAALCEELGAIAYPNEIELARELMQHIEAEYERVKAALKSERQQYQV</sequence>
<feature type="coiled-coil region" evidence="16">
    <location>
        <begin position="820"/>
        <end position="857"/>
    </location>
</feature>
<dbReference type="SMART" id="SM00388">
    <property type="entry name" value="HisKA"/>
    <property type="match status" value="1"/>
</dbReference>
<dbReference type="SUPFAM" id="SSF55874">
    <property type="entry name" value="ATPase domain of HSP90 chaperone/DNA topoisomerase II/histidine kinase"/>
    <property type="match status" value="1"/>
</dbReference>
<accession>A0ABV0J9W2</accession>
<dbReference type="CDD" id="cd17546">
    <property type="entry name" value="REC_hyHK_CKI1_RcsC-like"/>
    <property type="match status" value="1"/>
</dbReference>
<evidence type="ECO:0000256" key="15">
    <source>
        <dbReference type="PROSITE-ProRule" id="PRU00169"/>
    </source>
</evidence>
<feature type="coiled-coil region" evidence="16">
    <location>
        <begin position="1469"/>
        <end position="1496"/>
    </location>
</feature>
<dbReference type="SUPFAM" id="SSF52172">
    <property type="entry name" value="CheY-like"/>
    <property type="match status" value="2"/>
</dbReference>
<evidence type="ECO:0000256" key="7">
    <source>
        <dbReference type="ARBA" id="ARBA00022692"/>
    </source>
</evidence>
<gene>
    <name evidence="23" type="ORF">NC998_15810</name>
</gene>
<evidence type="ECO:0000313" key="23">
    <source>
        <dbReference type="EMBL" id="MEP0818565.1"/>
    </source>
</evidence>
<dbReference type="Pfam" id="PF02518">
    <property type="entry name" value="HATPase_c"/>
    <property type="match status" value="1"/>
</dbReference>
<evidence type="ECO:0000256" key="17">
    <source>
        <dbReference type="SAM" id="Phobius"/>
    </source>
</evidence>
<comment type="caution">
    <text evidence="23">The sequence shown here is derived from an EMBL/GenBank/DDBJ whole genome shotgun (WGS) entry which is preliminary data.</text>
</comment>
<evidence type="ECO:0000256" key="1">
    <source>
        <dbReference type="ARBA" id="ARBA00000085"/>
    </source>
</evidence>
<dbReference type="InterPro" id="IPR007891">
    <property type="entry name" value="CHASE3"/>
</dbReference>
<evidence type="ECO:0000256" key="13">
    <source>
        <dbReference type="ARBA" id="ARBA00023136"/>
    </source>
</evidence>
<dbReference type="SMART" id="SM00086">
    <property type="entry name" value="PAC"/>
    <property type="match status" value="1"/>
</dbReference>
<reference evidence="23 24" key="1">
    <citation type="submission" date="2022-04" db="EMBL/GenBank/DDBJ databases">
        <title>Positive selection, recombination, and allopatry shape intraspecific diversity of widespread and dominant cyanobacteria.</title>
        <authorList>
            <person name="Wei J."/>
            <person name="Shu W."/>
            <person name="Hu C."/>
        </authorList>
    </citation>
    <scope>NUCLEOTIDE SEQUENCE [LARGE SCALE GENOMIC DNA]</scope>
    <source>
        <strain evidence="23 24">GB2-A4</strain>
    </source>
</reference>
<feature type="domain" description="HPt" evidence="22">
    <location>
        <begin position="1400"/>
        <end position="1493"/>
    </location>
</feature>
<dbReference type="InterPro" id="IPR013656">
    <property type="entry name" value="PAS_4"/>
</dbReference>
<dbReference type="Pfam" id="PF12860">
    <property type="entry name" value="PAS_7"/>
    <property type="match status" value="1"/>
</dbReference>
<feature type="transmembrane region" description="Helical" evidence="17">
    <location>
        <begin position="187"/>
        <end position="205"/>
    </location>
</feature>
<dbReference type="PANTHER" id="PTHR45339">
    <property type="entry name" value="HYBRID SIGNAL TRANSDUCTION HISTIDINE KINASE J"/>
    <property type="match status" value="1"/>
</dbReference>
<keyword evidence="7 17" id="KW-0812">Transmembrane</keyword>
<name>A0ABV0J9W2_9CYAN</name>
<dbReference type="Gene3D" id="1.20.120.160">
    <property type="entry name" value="HPT domain"/>
    <property type="match status" value="1"/>
</dbReference>
<dbReference type="Gene3D" id="3.30.565.10">
    <property type="entry name" value="Histidine kinase-like ATPase, C-terminal domain"/>
    <property type="match status" value="1"/>
</dbReference>
<dbReference type="PROSITE" id="PS50110">
    <property type="entry name" value="RESPONSE_REGULATORY"/>
    <property type="match status" value="2"/>
</dbReference>
<dbReference type="Pfam" id="PF00072">
    <property type="entry name" value="Response_reg"/>
    <property type="match status" value="2"/>
</dbReference>
<dbReference type="CDD" id="cd00082">
    <property type="entry name" value="HisKA"/>
    <property type="match status" value="1"/>
</dbReference>
<dbReference type="InterPro" id="IPR000700">
    <property type="entry name" value="PAS-assoc_C"/>
</dbReference>
<dbReference type="InterPro" id="IPR005467">
    <property type="entry name" value="His_kinase_dom"/>
</dbReference>
<evidence type="ECO:0000259" key="22">
    <source>
        <dbReference type="PROSITE" id="PS50894"/>
    </source>
</evidence>
<dbReference type="SMART" id="SM00091">
    <property type="entry name" value="PAS"/>
    <property type="match status" value="2"/>
</dbReference>
<dbReference type="SMART" id="SM00387">
    <property type="entry name" value="HATPase_c"/>
    <property type="match status" value="1"/>
</dbReference>
<feature type="domain" description="PAS" evidence="20">
    <location>
        <begin position="399"/>
        <end position="470"/>
    </location>
</feature>
<dbReference type="Pfam" id="PF01590">
    <property type="entry name" value="GAF"/>
    <property type="match status" value="2"/>
</dbReference>
<dbReference type="SUPFAM" id="SSF55781">
    <property type="entry name" value="GAF domain-like"/>
    <property type="match status" value="2"/>
</dbReference>
<dbReference type="EC" id="2.7.13.3" evidence="3"/>
<dbReference type="Gene3D" id="3.30.450.40">
    <property type="match status" value="2"/>
</dbReference>
<dbReference type="SMART" id="SM00065">
    <property type="entry name" value="GAF"/>
    <property type="match status" value="2"/>
</dbReference>
<dbReference type="InterPro" id="IPR004358">
    <property type="entry name" value="Sig_transdc_His_kin-like_C"/>
</dbReference>
<dbReference type="InterPro" id="IPR003661">
    <property type="entry name" value="HisK_dim/P_dom"/>
</dbReference>
<keyword evidence="24" id="KW-1185">Reference proteome</keyword>
<evidence type="ECO:0000256" key="6">
    <source>
        <dbReference type="ARBA" id="ARBA00022679"/>
    </source>
</evidence>
<dbReference type="EMBL" id="JAMPKM010000009">
    <property type="protein sequence ID" value="MEP0818565.1"/>
    <property type="molecule type" value="Genomic_DNA"/>
</dbReference>
<dbReference type="PROSITE" id="PS50113">
    <property type="entry name" value="PAC"/>
    <property type="match status" value="1"/>
</dbReference>
<dbReference type="InterPro" id="IPR029016">
    <property type="entry name" value="GAF-like_dom_sf"/>
</dbReference>
<dbReference type="PROSITE" id="PS50109">
    <property type="entry name" value="HIS_KIN"/>
    <property type="match status" value="1"/>
</dbReference>
<dbReference type="SUPFAM" id="SSF47384">
    <property type="entry name" value="Homodimeric domain of signal transducing histidine kinase"/>
    <property type="match status" value="1"/>
</dbReference>
<dbReference type="CDD" id="cd00156">
    <property type="entry name" value="REC"/>
    <property type="match status" value="1"/>
</dbReference>
<keyword evidence="16" id="KW-0175">Coiled coil</keyword>
<evidence type="ECO:0000256" key="4">
    <source>
        <dbReference type="ARBA" id="ARBA00022475"/>
    </source>
</evidence>
<feature type="domain" description="Histidine kinase" evidence="18">
    <location>
        <begin position="857"/>
        <end position="1087"/>
    </location>
</feature>
<protein>
    <recommendedName>
        <fullName evidence="3">histidine kinase</fullName>
        <ecNumber evidence="3">2.7.13.3</ecNumber>
    </recommendedName>
</protein>
<dbReference type="InterPro" id="IPR036890">
    <property type="entry name" value="HATPase_C_sf"/>
</dbReference>
<dbReference type="PROSITE" id="PS50894">
    <property type="entry name" value="HPT"/>
    <property type="match status" value="1"/>
</dbReference>
<dbReference type="InterPro" id="IPR001610">
    <property type="entry name" value="PAC"/>
</dbReference>
<dbReference type="InterPro" id="IPR003018">
    <property type="entry name" value="GAF"/>
</dbReference>
<dbReference type="InterPro" id="IPR036641">
    <property type="entry name" value="HPT_dom_sf"/>
</dbReference>
<feature type="domain" description="Response regulatory" evidence="19">
    <location>
        <begin position="1249"/>
        <end position="1366"/>
    </location>
</feature>
<feature type="modified residue" description="4-aspartylphosphate" evidence="15">
    <location>
        <position position="1156"/>
    </location>
</feature>
<evidence type="ECO:0000256" key="2">
    <source>
        <dbReference type="ARBA" id="ARBA00004651"/>
    </source>
</evidence>
<evidence type="ECO:0000256" key="10">
    <source>
        <dbReference type="ARBA" id="ARBA00022840"/>
    </source>
</evidence>
<dbReference type="InterPro" id="IPR011006">
    <property type="entry name" value="CheY-like_superfamily"/>
</dbReference>
<keyword evidence="10" id="KW-0067">ATP-binding</keyword>
<keyword evidence="6" id="KW-0808">Transferase</keyword>
<keyword evidence="12" id="KW-0902">Two-component regulatory system</keyword>
<proteinExistence type="predicted"/>
<feature type="domain" description="PAS" evidence="20">
    <location>
        <begin position="526"/>
        <end position="589"/>
    </location>
</feature>
<dbReference type="Gene3D" id="3.30.450.20">
    <property type="entry name" value="PAS domain"/>
    <property type="match status" value="2"/>
</dbReference>
<dbReference type="Pfam" id="PF08448">
    <property type="entry name" value="PAS_4"/>
    <property type="match status" value="1"/>
</dbReference>
<evidence type="ECO:0000259" key="18">
    <source>
        <dbReference type="PROSITE" id="PS50109"/>
    </source>
</evidence>
<evidence type="ECO:0000256" key="14">
    <source>
        <dbReference type="PROSITE-ProRule" id="PRU00110"/>
    </source>
</evidence>
<dbReference type="InterPro" id="IPR000014">
    <property type="entry name" value="PAS"/>
</dbReference>
<evidence type="ECO:0000256" key="12">
    <source>
        <dbReference type="ARBA" id="ARBA00023012"/>
    </source>
</evidence>
<dbReference type="Proteomes" id="UP001464891">
    <property type="component" value="Unassembled WGS sequence"/>
</dbReference>
<dbReference type="Pfam" id="PF05227">
    <property type="entry name" value="CHASE3"/>
    <property type="match status" value="1"/>
</dbReference>
<evidence type="ECO:0000256" key="8">
    <source>
        <dbReference type="ARBA" id="ARBA00022741"/>
    </source>
</evidence>
<dbReference type="SUPFAM" id="SSF47226">
    <property type="entry name" value="Histidine-containing phosphotransfer domain, HPT domain"/>
    <property type="match status" value="1"/>
</dbReference>
<dbReference type="InterPro" id="IPR008207">
    <property type="entry name" value="Sig_transdc_His_kin_Hpt_dom"/>
</dbReference>
<dbReference type="RefSeq" id="WP_190436821.1">
    <property type="nucleotide sequence ID" value="NZ_JAMPKM010000009.1"/>
</dbReference>
<dbReference type="Pfam" id="PF00512">
    <property type="entry name" value="HisKA"/>
    <property type="match status" value="1"/>
</dbReference>
<evidence type="ECO:0000256" key="11">
    <source>
        <dbReference type="ARBA" id="ARBA00022989"/>
    </source>
</evidence>
<comment type="catalytic activity">
    <reaction evidence="1">
        <text>ATP + protein L-histidine = ADP + protein N-phospho-L-histidine.</text>
        <dbReference type="EC" id="2.7.13.3"/>
    </reaction>
</comment>
<dbReference type="SMART" id="SM00448">
    <property type="entry name" value="REC"/>
    <property type="match status" value="2"/>
</dbReference>
<keyword evidence="13 17" id="KW-0472">Membrane</keyword>
<keyword evidence="9" id="KW-0418">Kinase</keyword>
<feature type="modified residue" description="4-aspartylphosphate" evidence="15">
    <location>
        <position position="1298"/>
    </location>
</feature>
<evidence type="ECO:0000259" key="20">
    <source>
        <dbReference type="PROSITE" id="PS50112"/>
    </source>
</evidence>
<comment type="subcellular location">
    <subcellularLocation>
        <location evidence="2">Cell membrane</location>
        <topology evidence="2">Multi-pass membrane protein</topology>
    </subcellularLocation>
</comment>
<evidence type="ECO:0000256" key="16">
    <source>
        <dbReference type="SAM" id="Coils"/>
    </source>
</evidence>
<evidence type="ECO:0000256" key="9">
    <source>
        <dbReference type="ARBA" id="ARBA00022777"/>
    </source>
</evidence>
<keyword evidence="8" id="KW-0547">Nucleotide-binding</keyword>
<dbReference type="InterPro" id="IPR036097">
    <property type="entry name" value="HisK_dim/P_sf"/>
</dbReference>
<evidence type="ECO:0000313" key="24">
    <source>
        <dbReference type="Proteomes" id="UP001464891"/>
    </source>
</evidence>
<feature type="modified residue" description="Phosphohistidine" evidence="14">
    <location>
        <position position="1439"/>
    </location>
</feature>
<keyword evidence="5 15" id="KW-0597">Phosphoprotein</keyword>
<feature type="domain" description="PAC" evidence="21">
    <location>
        <begin position="473"/>
        <end position="525"/>
    </location>
</feature>
<evidence type="ECO:0000259" key="21">
    <source>
        <dbReference type="PROSITE" id="PS50113"/>
    </source>
</evidence>
<dbReference type="CDD" id="cd16922">
    <property type="entry name" value="HATPase_EvgS-ArcB-TorS-like"/>
    <property type="match status" value="1"/>
</dbReference>
<dbReference type="PROSITE" id="PS50112">
    <property type="entry name" value="PAS"/>
    <property type="match status" value="2"/>
</dbReference>
<dbReference type="NCBIfam" id="TIGR00229">
    <property type="entry name" value="sensory_box"/>
    <property type="match status" value="1"/>
</dbReference>